<dbReference type="PANTHER" id="PTHR32552">
    <property type="entry name" value="FERRICHROME IRON RECEPTOR-RELATED"/>
    <property type="match status" value="1"/>
</dbReference>
<evidence type="ECO:0000313" key="6">
    <source>
        <dbReference type="EMBL" id="RYC28723.1"/>
    </source>
</evidence>
<reference evidence="6 7" key="2">
    <citation type="submission" date="2019-02" db="EMBL/GenBank/DDBJ databases">
        <title>'Lichenibacterium ramalinii' gen. nov. sp. nov., 'Lichenibacterium minor' gen. nov. sp. nov.</title>
        <authorList>
            <person name="Pankratov T."/>
        </authorList>
    </citation>
    <scope>NUCLEOTIDE SEQUENCE [LARGE SCALE GENOMIC DNA]</scope>
    <source>
        <strain evidence="6 7">RmlP026</strain>
    </source>
</reference>
<keyword evidence="4" id="KW-0732">Signal</keyword>
<comment type="caution">
    <text evidence="6">The sequence shown here is derived from an EMBL/GenBank/DDBJ whole genome shotgun (WGS) entry which is preliminary data.</text>
</comment>
<evidence type="ECO:0000259" key="5">
    <source>
        <dbReference type="Pfam" id="PF07715"/>
    </source>
</evidence>
<name>A0A4Q2TXC8_9HYPH</name>
<dbReference type="Pfam" id="PF07715">
    <property type="entry name" value="Plug"/>
    <property type="match status" value="1"/>
</dbReference>
<sequence>MTRHLPAIAFATVVLASSPAAAQSVNYTDAEQLFGEPVTTAATGKPQRVSDVPVNMDIVTAEQIRRSGADNIPDVLRFVAGVDVRRYGQLDAAVGIRGYNTALNPRVLVLVDGRQVYQDDYGFVPWPLIPVALRDIRQIEIIKGPSAALYGFNAVSGVINIVTFDPLRDKVNGVTAEGGSQHRGHGEATVTAQIPGSAGIRLSAEGFRADEFSGVPSNG</sequence>
<comment type="similarity">
    <text evidence="3">Belongs to the TonB-dependent receptor family.</text>
</comment>
<dbReference type="Gene3D" id="2.170.130.10">
    <property type="entry name" value="TonB-dependent receptor, plug domain"/>
    <property type="match status" value="1"/>
</dbReference>
<comment type="subcellular location">
    <subcellularLocation>
        <location evidence="3">Cell outer membrane</location>
        <topology evidence="3">Multi-pass membrane protein</topology>
    </subcellularLocation>
</comment>
<gene>
    <name evidence="6" type="ORF">D3273_27825</name>
</gene>
<evidence type="ECO:0000313" key="7">
    <source>
        <dbReference type="Proteomes" id="UP000290759"/>
    </source>
</evidence>
<dbReference type="PROSITE" id="PS52016">
    <property type="entry name" value="TONB_DEPENDENT_REC_3"/>
    <property type="match status" value="1"/>
</dbReference>
<dbReference type="AlphaFoldDB" id="A0A4Q2TXC8"/>
<feature type="non-terminal residue" evidence="6">
    <location>
        <position position="219"/>
    </location>
</feature>
<keyword evidence="2" id="KW-0798">TonB box</keyword>
<proteinExistence type="inferred from homology"/>
<protein>
    <submittedName>
        <fullName evidence="6">TonB-dependent receptor</fullName>
    </submittedName>
</protein>
<feature type="signal peptide" evidence="4">
    <location>
        <begin position="1"/>
        <end position="22"/>
    </location>
</feature>
<keyword evidence="3" id="KW-1134">Transmembrane beta strand</keyword>
<dbReference type="SUPFAM" id="SSF56935">
    <property type="entry name" value="Porins"/>
    <property type="match status" value="1"/>
</dbReference>
<evidence type="ECO:0000256" key="2">
    <source>
        <dbReference type="ARBA" id="ARBA00023077"/>
    </source>
</evidence>
<dbReference type="InterPro" id="IPR012910">
    <property type="entry name" value="Plug_dom"/>
</dbReference>
<keyword evidence="7" id="KW-1185">Reference proteome</keyword>
<feature type="domain" description="TonB-dependent receptor plug" evidence="5">
    <location>
        <begin position="49"/>
        <end position="158"/>
    </location>
</feature>
<dbReference type="Proteomes" id="UP000290759">
    <property type="component" value="Unassembled WGS sequence"/>
</dbReference>
<evidence type="ECO:0000256" key="3">
    <source>
        <dbReference type="PROSITE-ProRule" id="PRU01360"/>
    </source>
</evidence>
<dbReference type="InterPro" id="IPR039426">
    <property type="entry name" value="TonB-dep_rcpt-like"/>
</dbReference>
<evidence type="ECO:0000256" key="1">
    <source>
        <dbReference type="ARBA" id="ARBA00023065"/>
    </source>
</evidence>
<keyword evidence="3" id="KW-0998">Cell outer membrane</keyword>
<keyword evidence="6" id="KW-0675">Receptor</keyword>
<reference evidence="6 7" key="1">
    <citation type="submission" date="2018-12" db="EMBL/GenBank/DDBJ databases">
        <authorList>
            <person name="Grouzdev D.S."/>
            <person name="Krutkina M.S."/>
        </authorList>
    </citation>
    <scope>NUCLEOTIDE SEQUENCE [LARGE SCALE GENOMIC DNA]</scope>
    <source>
        <strain evidence="6 7">RmlP026</strain>
    </source>
</reference>
<keyword evidence="3" id="KW-0472">Membrane</keyword>
<evidence type="ECO:0000256" key="4">
    <source>
        <dbReference type="SAM" id="SignalP"/>
    </source>
</evidence>
<keyword evidence="3" id="KW-0813">Transport</keyword>
<accession>A0A4Q2TXC8</accession>
<keyword evidence="1" id="KW-0406">Ion transport</keyword>
<keyword evidence="3" id="KW-0812">Transmembrane</keyword>
<feature type="chain" id="PRO_5020535547" evidence="4">
    <location>
        <begin position="23"/>
        <end position="219"/>
    </location>
</feature>
<dbReference type="GO" id="GO:0006811">
    <property type="term" value="P:monoatomic ion transport"/>
    <property type="evidence" value="ECO:0007669"/>
    <property type="project" value="UniProtKB-KW"/>
</dbReference>
<dbReference type="GO" id="GO:0009279">
    <property type="term" value="C:cell outer membrane"/>
    <property type="evidence" value="ECO:0007669"/>
    <property type="project" value="UniProtKB-SubCell"/>
</dbReference>
<dbReference type="InterPro" id="IPR037066">
    <property type="entry name" value="Plug_dom_sf"/>
</dbReference>
<organism evidence="6 7">
    <name type="scientific">Lichenibacterium minor</name>
    <dbReference type="NCBI Taxonomy" id="2316528"/>
    <lineage>
        <taxon>Bacteria</taxon>
        <taxon>Pseudomonadati</taxon>
        <taxon>Pseudomonadota</taxon>
        <taxon>Alphaproteobacteria</taxon>
        <taxon>Hyphomicrobiales</taxon>
        <taxon>Lichenihabitantaceae</taxon>
        <taxon>Lichenibacterium</taxon>
    </lineage>
</organism>
<dbReference type="EMBL" id="QYBB01000156">
    <property type="protein sequence ID" value="RYC28723.1"/>
    <property type="molecule type" value="Genomic_DNA"/>
</dbReference>
<dbReference type="PANTHER" id="PTHR32552:SF81">
    <property type="entry name" value="TONB-DEPENDENT OUTER MEMBRANE RECEPTOR"/>
    <property type="match status" value="1"/>
</dbReference>